<dbReference type="KEGG" id="lcm:102359283"/>
<evidence type="ECO:0000313" key="9">
    <source>
        <dbReference type="Proteomes" id="UP000008672"/>
    </source>
</evidence>
<dbReference type="PANTHER" id="PTHR31266">
    <property type="entry name" value="TRAF-INTERACTING PROTEIN WITH FHA DOMAIN-CONTAINING PROTEIN A FAMILY MEMBER"/>
    <property type="match status" value="1"/>
</dbReference>
<gene>
    <name evidence="8" type="primary">TIFA</name>
</gene>
<feature type="domain" description="FHA" evidence="7">
    <location>
        <begin position="49"/>
        <end position="121"/>
    </location>
</feature>
<comment type="subcellular location">
    <subcellularLocation>
        <location evidence="1">Cytoplasm</location>
    </subcellularLocation>
</comment>
<dbReference type="Pfam" id="PF00498">
    <property type="entry name" value="FHA"/>
    <property type="match status" value="1"/>
</dbReference>
<name>H3AEE3_LATCH</name>
<dbReference type="GO" id="GO:0045087">
    <property type="term" value="P:innate immune response"/>
    <property type="evidence" value="ECO:0007669"/>
    <property type="project" value="UniProtKB-KW"/>
</dbReference>
<dbReference type="InterPro" id="IPR000253">
    <property type="entry name" value="FHA_dom"/>
</dbReference>
<evidence type="ECO:0000256" key="6">
    <source>
        <dbReference type="ARBA" id="ARBA00040160"/>
    </source>
</evidence>
<accession>H3AEE3</accession>
<dbReference type="InParanoid" id="H3AEE3"/>
<dbReference type="HOGENOM" id="CLU_125520_0_0_1"/>
<sequence>MSVVEDADTEETITCLQIHIYHPQQETKQVFRAINFYRKEKHKTDDVLKFGRDPKFCQVTLCDSRASRIQFALQAFRPFSCATLSFEIKNLSRKAKLFVENMELDYLHKVELPSRCLIRFGDFQLLMQTEEGESLEYFETCFELARVSLLKETLILPSLCPIPECGTLSFNSCVTSLQTPVEVDENDSSQKTNICFESEQWTV</sequence>
<protein>
    <recommendedName>
        <fullName evidence="6">TRAF-interacting protein with FHA domain-containing protein A</fullName>
    </recommendedName>
</protein>
<dbReference type="OMA" id="RETCTFE"/>
<dbReference type="EMBL" id="AFYH01229930">
    <property type="status" value="NOT_ANNOTATED_CDS"/>
    <property type="molecule type" value="Genomic_DNA"/>
</dbReference>
<dbReference type="eggNOG" id="ENOG502S0RF">
    <property type="taxonomic scope" value="Eukaryota"/>
</dbReference>
<dbReference type="OrthoDB" id="9893545at2759"/>
<keyword evidence="3" id="KW-0399">Innate immunity</keyword>
<dbReference type="GO" id="GO:0005737">
    <property type="term" value="C:cytoplasm"/>
    <property type="evidence" value="ECO:0007669"/>
    <property type="project" value="UniProtKB-SubCell"/>
</dbReference>
<proteinExistence type="inferred from homology"/>
<dbReference type="GeneID" id="102359283"/>
<dbReference type="InterPro" id="IPR033621">
    <property type="entry name" value="TIFA"/>
</dbReference>
<dbReference type="GeneTree" id="ENSGT00940000154589"/>
<evidence type="ECO:0000256" key="1">
    <source>
        <dbReference type="ARBA" id="ARBA00004496"/>
    </source>
</evidence>
<reference evidence="8" key="2">
    <citation type="submission" date="2025-08" db="UniProtKB">
        <authorList>
            <consortium name="Ensembl"/>
        </authorList>
    </citation>
    <scope>IDENTIFICATION</scope>
</reference>
<dbReference type="FunCoup" id="H3AEE3">
    <property type="interactions" value="857"/>
</dbReference>
<evidence type="ECO:0000259" key="7">
    <source>
        <dbReference type="Pfam" id="PF00498"/>
    </source>
</evidence>
<evidence type="ECO:0000313" key="8">
    <source>
        <dbReference type="Ensembl" id="ENSLACP00000008014.2"/>
    </source>
</evidence>
<dbReference type="Gene3D" id="2.60.200.20">
    <property type="match status" value="1"/>
</dbReference>
<evidence type="ECO:0000256" key="4">
    <source>
        <dbReference type="ARBA" id="ARBA00022859"/>
    </source>
</evidence>
<dbReference type="GO" id="GO:0043123">
    <property type="term" value="P:positive regulation of canonical NF-kappaB signal transduction"/>
    <property type="evidence" value="ECO:0007669"/>
    <property type="project" value="InterPro"/>
</dbReference>
<dbReference type="PANTHER" id="PTHR31266:SF2">
    <property type="entry name" value="TRAF-INTERACTING PROTEIN WITH FHA DOMAIN-CONTAINING PROTEIN A"/>
    <property type="match status" value="1"/>
</dbReference>
<reference evidence="9" key="1">
    <citation type="submission" date="2011-08" db="EMBL/GenBank/DDBJ databases">
        <title>The draft genome of Latimeria chalumnae.</title>
        <authorList>
            <person name="Di Palma F."/>
            <person name="Alfoldi J."/>
            <person name="Johnson J."/>
            <person name="Berlin A."/>
            <person name="Gnerre S."/>
            <person name="Jaffe D."/>
            <person name="MacCallum I."/>
            <person name="Young S."/>
            <person name="Walker B.J."/>
            <person name="Lander E."/>
            <person name="Lindblad-Toh K."/>
        </authorList>
    </citation>
    <scope>NUCLEOTIDE SEQUENCE [LARGE SCALE GENOMIC DNA]</scope>
    <source>
        <strain evidence="9">Wild caught</strain>
    </source>
</reference>
<keyword evidence="4" id="KW-0391">Immunity</keyword>
<keyword evidence="2" id="KW-0963">Cytoplasm</keyword>
<organism evidence="8 9">
    <name type="scientific">Latimeria chalumnae</name>
    <name type="common">Coelacanth</name>
    <dbReference type="NCBI Taxonomy" id="7897"/>
    <lineage>
        <taxon>Eukaryota</taxon>
        <taxon>Metazoa</taxon>
        <taxon>Chordata</taxon>
        <taxon>Craniata</taxon>
        <taxon>Vertebrata</taxon>
        <taxon>Euteleostomi</taxon>
        <taxon>Coelacanthiformes</taxon>
        <taxon>Coelacanthidae</taxon>
        <taxon>Latimeria</taxon>
    </lineage>
</organism>
<comment type="similarity">
    <text evidence="5">Belongs to the TIFA family.</text>
</comment>
<dbReference type="SUPFAM" id="SSF49879">
    <property type="entry name" value="SMAD/FHA domain"/>
    <property type="match status" value="1"/>
</dbReference>
<keyword evidence="9" id="KW-1185">Reference proteome</keyword>
<evidence type="ECO:0000256" key="3">
    <source>
        <dbReference type="ARBA" id="ARBA00022588"/>
    </source>
</evidence>
<reference evidence="8" key="3">
    <citation type="submission" date="2025-09" db="UniProtKB">
        <authorList>
            <consortium name="Ensembl"/>
        </authorList>
    </citation>
    <scope>IDENTIFICATION</scope>
</reference>
<evidence type="ECO:0000256" key="2">
    <source>
        <dbReference type="ARBA" id="ARBA00022490"/>
    </source>
</evidence>
<dbReference type="AlphaFoldDB" id="H3AEE3"/>
<dbReference type="InterPro" id="IPR008984">
    <property type="entry name" value="SMAD_FHA_dom_sf"/>
</dbReference>
<evidence type="ECO:0000256" key="5">
    <source>
        <dbReference type="ARBA" id="ARBA00038199"/>
    </source>
</evidence>
<dbReference type="STRING" id="7897.ENSLACP00000008014"/>
<dbReference type="Proteomes" id="UP000008672">
    <property type="component" value="Unassembled WGS sequence"/>
</dbReference>
<dbReference type="Ensembl" id="ENSLACT00000008080.2">
    <property type="protein sequence ID" value="ENSLACP00000008014.2"/>
    <property type="gene ID" value="ENSLACG00000007093.2"/>
</dbReference>